<dbReference type="OrthoDB" id="922297at2"/>
<sequence>MASLFLNQSQRERYEKVPAEISEYDLMQFFQITQQNKIFLKSFRGEHNRLGIAFQMCLIRFMGFLPDKWQDQIPVNVAATISGQLNSGIELLALYGHRDATRTEHLGIILKYLKFRRWQPLDEIWLLPWLLNKGMEHDNEPILLQQVCLKLGQEKILRPSIGTLERVVGSLDEQLHQETYRRLGLLLTEEMKTRLTQIVELDGTRGITLHRWLCQVPTSNTPRAINQTLEKINFLKSLNVHQWDLSVISLNRRKRLAQIARNVSNKYLLRMSATRRYPILICFLYESLIDTNDKVLEMFDDYWEHIVNGSKKELDAYQQTLFKSQNEAMKTLSQAVSIIINDTITDDQLRTYIFEIYPKEMLREALLVTGSALRPARQTYLYYLNNYYATLKQFTPNLLKTIDFQIAHSKDGFLNVLDILTELQTGKRRKLPDDAPVDFITPSWNKLVFENDQQLPEISPQRQPYELCAMANLRDRLRSGDVFVNISRKYGDFNSLLLSNAQWELLRQDFCSQMSMPAVPTERIDHRLQELESLLKPLDELLNAGGEIRLEEGILVVPALPAEDVPLSAKALREQINQRLPKVNITDIIKEVDAWVNFSEHLHGLENEPRNQEHQSLLYAAVFAAGCNIPLTDLARSCEIDYQSLWWTSNNYLSEDNLKKANDTLVNFHYQQWLSGYWGGGTLSSSDGQRFPTSGKVRNAKALPNYFGYGKGITFYTHTSDQYSQYGSRSISSTERDATYVLDEIIGNQTDLTILEHTTDTSGYSDLIFALFDLLGMDFCPRIRDIKDQRLCKIKDREWEYPALKFTGRVNPDYLKQHFDELLKVAASIKSGRVTASLLISKLQSYPRQNNLMYVLQAYGQLIKTIFILKYLLSMPLRRKINTQLIKGEQLHNLRLYLWFGGDGVVRRKQQEQQQKVVRSLNLITNIVLVWNTVYIQEVIKQLHQEGYQIDENDFEFISPAPFAHINRLGKYSFNADPDLRGNGLRPLRKPKLNS</sequence>
<dbReference type="InterPro" id="IPR002513">
    <property type="entry name" value="Tn3_Tnp_DDE_dom"/>
</dbReference>
<comment type="similarity">
    <text evidence="1">Belongs to the transposase 7 family.</text>
</comment>
<dbReference type="GO" id="GO:0003677">
    <property type="term" value="F:DNA binding"/>
    <property type="evidence" value="ECO:0007669"/>
    <property type="project" value="UniProtKB-KW"/>
</dbReference>
<dbReference type="AlphaFoldDB" id="A0A5M8QY03"/>
<evidence type="ECO:0000259" key="6">
    <source>
        <dbReference type="Pfam" id="PF13700"/>
    </source>
</evidence>
<protein>
    <submittedName>
        <fullName evidence="7">Tn3 family transposase</fullName>
    </submittedName>
</protein>
<dbReference type="NCBIfam" id="NF033527">
    <property type="entry name" value="transpos_Tn3"/>
    <property type="match status" value="1"/>
</dbReference>
<dbReference type="GO" id="GO:0006313">
    <property type="term" value="P:DNA transposition"/>
    <property type="evidence" value="ECO:0007669"/>
    <property type="project" value="InterPro"/>
</dbReference>
<evidence type="ECO:0000256" key="3">
    <source>
        <dbReference type="ARBA" id="ARBA00023125"/>
    </source>
</evidence>
<dbReference type="GO" id="GO:0004803">
    <property type="term" value="F:transposase activity"/>
    <property type="evidence" value="ECO:0007669"/>
    <property type="project" value="InterPro"/>
</dbReference>
<organism evidence="7 8">
    <name type="scientific">Dyadobacter flavalbus</name>
    <dbReference type="NCBI Taxonomy" id="2579942"/>
    <lineage>
        <taxon>Bacteria</taxon>
        <taxon>Pseudomonadati</taxon>
        <taxon>Bacteroidota</taxon>
        <taxon>Cytophagia</taxon>
        <taxon>Cytophagales</taxon>
        <taxon>Spirosomataceae</taxon>
        <taxon>Dyadobacter</taxon>
    </lineage>
</organism>
<reference evidence="7 8" key="1">
    <citation type="submission" date="2019-05" db="EMBL/GenBank/DDBJ databases">
        <authorList>
            <person name="Qu J.-H."/>
        </authorList>
    </citation>
    <scope>NUCLEOTIDE SEQUENCE [LARGE SCALE GENOMIC DNA]</scope>
    <source>
        <strain evidence="7 8">NS28</strain>
    </source>
</reference>
<evidence type="ECO:0000313" key="7">
    <source>
        <dbReference type="EMBL" id="KAA6439910.1"/>
    </source>
</evidence>
<name>A0A5M8QY03_9BACT</name>
<dbReference type="RefSeq" id="WP_139011944.1">
    <property type="nucleotide sequence ID" value="NZ_VBSN01000029.1"/>
</dbReference>
<evidence type="ECO:0000256" key="2">
    <source>
        <dbReference type="ARBA" id="ARBA00022578"/>
    </source>
</evidence>
<keyword evidence="4" id="KW-0233">DNA recombination</keyword>
<evidence type="ECO:0000259" key="5">
    <source>
        <dbReference type="Pfam" id="PF01526"/>
    </source>
</evidence>
<dbReference type="InterPro" id="IPR047653">
    <property type="entry name" value="Tn3-like_transpos"/>
</dbReference>
<proteinExistence type="inferred from homology"/>
<dbReference type="Pfam" id="PF01526">
    <property type="entry name" value="DDE_Tnp_Tn3"/>
    <property type="match status" value="1"/>
</dbReference>
<dbReference type="InterPro" id="IPR025296">
    <property type="entry name" value="DUF4158"/>
</dbReference>
<evidence type="ECO:0000256" key="1">
    <source>
        <dbReference type="ARBA" id="ARBA00009402"/>
    </source>
</evidence>
<feature type="domain" description="Tn3 transposase DDE" evidence="5">
    <location>
        <begin position="587"/>
        <end position="972"/>
    </location>
</feature>
<evidence type="ECO:0000256" key="4">
    <source>
        <dbReference type="ARBA" id="ARBA00023172"/>
    </source>
</evidence>
<dbReference type="Pfam" id="PF13700">
    <property type="entry name" value="DUF4158"/>
    <property type="match status" value="1"/>
</dbReference>
<keyword evidence="2" id="KW-0815">Transposition</keyword>
<gene>
    <name evidence="7" type="ORF">FEM33_10100</name>
</gene>
<comment type="caution">
    <text evidence="7">The sequence shown here is derived from an EMBL/GenBank/DDBJ whole genome shotgun (WGS) entry which is preliminary data.</text>
</comment>
<feature type="domain" description="DUF4158" evidence="6">
    <location>
        <begin position="5"/>
        <end position="169"/>
    </location>
</feature>
<keyword evidence="3" id="KW-0238">DNA-binding</keyword>
<dbReference type="EMBL" id="VBSN01000029">
    <property type="protein sequence ID" value="KAA6439910.1"/>
    <property type="molecule type" value="Genomic_DNA"/>
</dbReference>
<keyword evidence="8" id="KW-1185">Reference proteome</keyword>
<evidence type="ECO:0000313" key="8">
    <source>
        <dbReference type="Proteomes" id="UP000323994"/>
    </source>
</evidence>
<accession>A0A5M8QY03</accession>
<dbReference type="Proteomes" id="UP000323994">
    <property type="component" value="Unassembled WGS sequence"/>
</dbReference>